<organism evidence="1 2">
    <name type="scientific">Marasmius crinis-equi</name>
    <dbReference type="NCBI Taxonomy" id="585013"/>
    <lineage>
        <taxon>Eukaryota</taxon>
        <taxon>Fungi</taxon>
        <taxon>Dikarya</taxon>
        <taxon>Basidiomycota</taxon>
        <taxon>Agaricomycotina</taxon>
        <taxon>Agaricomycetes</taxon>
        <taxon>Agaricomycetidae</taxon>
        <taxon>Agaricales</taxon>
        <taxon>Marasmiineae</taxon>
        <taxon>Marasmiaceae</taxon>
        <taxon>Marasmius</taxon>
    </lineage>
</organism>
<protein>
    <submittedName>
        <fullName evidence="1">Uncharacterized protein</fullName>
    </submittedName>
</protein>
<dbReference type="EMBL" id="JBAHYK010000093">
    <property type="protein sequence ID" value="KAL0578587.1"/>
    <property type="molecule type" value="Genomic_DNA"/>
</dbReference>
<reference evidence="1 2" key="1">
    <citation type="submission" date="2024-02" db="EMBL/GenBank/DDBJ databases">
        <title>A draft genome for the cacao thread blight pathogen Marasmius crinis-equi.</title>
        <authorList>
            <person name="Cohen S.P."/>
            <person name="Baruah I.K."/>
            <person name="Amoako-Attah I."/>
            <person name="Bukari Y."/>
            <person name="Meinhardt L.W."/>
            <person name="Bailey B.A."/>
        </authorList>
    </citation>
    <scope>NUCLEOTIDE SEQUENCE [LARGE SCALE GENOMIC DNA]</scope>
    <source>
        <strain evidence="1 2">GH-76</strain>
    </source>
</reference>
<keyword evidence="2" id="KW-1185">Reference proteome</keyword>
<accession>A0ABR3FSX7</accession>
<comment type="caution">
    <text evidence="1">The sequence shown here is derived from an EMBL/GenBank/DDBJ whole genome shotgun (WGS) entry which is preliminary data.</text>
</comment>
<proteinExistence type="predicted"/>
<name>A0ABR3FSX7_9AGAR</name>
<dbReference type="Proteomes" id="UP001465976">
    <property type="component" value="Unassembled WGS sequence"/>
</dbReference>
<sequence>MTQSVWPNVCSWTAKLLDYISNDRVLEDVVYQRIPRNFMDRVLAMAINLLTWGCKQIQTLHPQVSSDIQTIFLDKAVPSFLGAALNYAYNNQPMFPAIWVPLYMTYSKHLFNAWLEMEFPSDLVILCSRRLRDFPPPPSRSQALTDEHVANNLLVTFVAIHPDTWLDDDHLDYMLHRDSNVVGWAADKMAREAQGELDSPFEPKFYHFLCEIFVQGFSWASQALEGDIIKSITKIPGKVAKQFSARGHDTEGRNVVEETSQQLVALVQTLKSLLVYRSVLHRVLRVMTSTRESNTYKRLKDIDEPVATALDSLFTAASSLKGAMDLFDLETSKWDCCTNKFVNLPLSELAKTSTDIALS</sequence>
<gene>
    <name evidence="1" type="ORF">V5O48_003437</name>
</gene>
<evidence type="ECO:0000313" key="2">
    <source>
        <dbReference type="Proteomes" id="UP001465976"/>
    </source>
</evidence>
<evidence type="ECO:0000313" key="1">
    <source>
        <dbReference type="EMBL" id="KAL0578587.1"/>
    </source>
</evidence>